<gene>
    <name evidence="8" type="ORF">SLOPH_1451</name>
</gene>
<keyword evidence="8" id="KW-0418">Kinase</keyword>
<feature type="coiled-coil region" evidence="5">
    <location>
        <begin position="1300"/>
        <end position="1357"/>
    </location>
</feature>
<dbReference type="InterPro" id="IPR050517">
    <property type="entry name" value="DDR_Repair_Kinase"/>
</dbReference>
<dbReference type="STRING" id="1358809.S7XV68"/>
<dbReference type="Pfam" id="PF02260">
    <property type="entry name" value="FATC"/>
    <property type="match status" value="1"/>
</dbReference>
<comment type="caution">
    <text evidence="8">The sequence shown here is derived from an EMBL/GenBank/DDBJ whole genome shotgun (WGS) entry which is preliminary data.</text>
</comment>
<dbReference type="SMART" id="SM01343">
    <property type="entry name" value="FATC"/>
    <property type="match status" value="1"/>
</dbReference>
<keyword evidence="2" id="KW-0723">Serine/threonine-protein kinase</keyword>
<feature type="domain" description="PI3K/PI4K catalytic" evidence="6">
    <location>
        <begin position="1615"/>
        <end position="1902"/>
    </location>
</feature>
<dbReference type="GO" id="GO:0000723">
    <property type="term" value="P:telomere maintenance"/>
    <property type="evidence" value="ECO:0007669"/>
    <property type="project" value="TreeGrafter"/>
</dbReference>
<evidence type="ECO:0000259" key="6">
    <source>
        <dbReference type="PROSITE" id="PS50290"/>
    </source>
</evidence>
<evidence type="ECO:0000313" key="8">
    <source>
        <dbReference type="EMBL" id="EPR79758.1"/>
    </source>
</evidence>
<dbReference type="InterPro" id="IPR011009">
    <property type="entry name" value="Kinase-like_dom_sf"/>
</dbReference>
<dbReference type="Gene3D" id="3.30.1010.10">
    <property type="entry name" value="Phosphatidylinositol 3-kinase Catalytic Subunit, Chain A, domain 4"/>
    <property type="match status" value="1"/>
</dbReference>
<evidence type="ECO:0000256" key="4">
    <source>
        <dbReference type="ARBA" id="ARBA00023242"/>
    </source>
</evidence>
<feature type="domain" description="FATC" evidence="7">
    <location>
        <begin position="1861"/>
        <end position="1906"/>
    </location>
</feature>
<dbReference type="HOGENOM" id="CLU_241340_0_0_1"/>
<accession>S7XV68</accession>
<evidence type="ECO:0000313" key="9">
    <source>
        <dbReference type="Proteomes" id="UP000014978"/>
    </source>
</evidence>
<evidence type="ECO:0000256" key="5">
    <source>
        <dbReference type="SAM" id="Coils"/>
    </source>
</evidence>
<keyword evidence="9" id="KW-1185">Reference proteome</keyword>
<dbReference type="OMA" id="NEMYNME"/>
<keyword evidence="4" id="KW-0539">Nucleus</keyword>
<protein>
    <submittedName>
        <fullName evidence="8">PI3/PI4 kinase</fullName>
    </submittedName>
</protein>
<dbReference type="GO" id="GO:0000077">
    <property type="term" value="P:DNA damage checkpoint signaling"/>
    <property type="evidence" value="ECO:0007669"/>
    <property type="project" value="TreeGrafter"/>
</dbReference>
<keyword evidence="8" id="KW-0808">Transferase</keyword>
<name>S7XV68_SPRLO</name>
<dbReference type="VEuPathDB" id="MicrosporidiaDB:SLOPH_1451"/>
<dbReference type="SMART" id="SM00146">
    <property type="entry name" value="PI3Kc"/>
    <property type="match status" value="1"/>
</dbReference>
<dbReference type="PANTHER" id="PTHR11139:SF69">
    <property type="entry name" value="SERINE_THREONINE-PROTEIN KINASE ATR"/>
    <property type="match status" value="1"/>
</dbReference>
<dbReference type="InParanoid" id="S7XV68"/>
<sequence length="1906" mass="226842">MVLFIFFVKKKYPSMRSDLLLNELLSKLNRKNYMEIFNRSLFKIYNIDLLTKILEYSIDSEDYITIIRKLTEIFTEDINYLRILNYKIIFIILFNRIITDEDYDIHLKLFLIYSDTYLLTDKRILNPEECYFLKNNFYNFYFYKTLTRDYEFDIEVCVESKISEKKGFKKEKCFFVIFLNICIHSPSIRLENYLKSLKVPSKEVLLLILKIILHKNYTQKITRIEIKENLWFYINNKIVEIPTIPYIFEIIHPDVICDNKYLITQYLCYKNRDINTGNCFICNKIISNSQFLSNINISTNERDLTEYIYKIKKNQHDDFIIRNIKEIDIINTTPGSLYGSIVYKILQHEKDLRTEDILETIINLIYQDRNLYFLLKWFDDSNFFYEEYIINVFKTISLNITSDRFTKTLKIISIIKHTTKIKVASLIMFIFVIKKQICPICNIKAIIQKIDYEEAIPDILRYIYSEEIIYNRIDRIEDLIPFLEIISNIFNYDTLEFIKKYMIFIYPLLCQNMENISKEIQNEYDNFLTVYLIEKENYIFSISNVEVFSLVLIQGIDNENLYNIKWVEKNITPILFYLKRFDTFKFCIFITLKRLLRILDLNNCFYQFIPFLEHFLITKCSLCSNDCYKIFLEWFINNLSINIKRKYSYLVYGYMNIEEILLLEAQNNKSTGNMLRILEILVNVKGVFARKSVVEKIEEIVKIILQDHIKNGYIEFLMTKNNTFDLKNIIEKIGSILRSFKDIKILDILLKIGFHPNIEKNNMRKLYKISNNPLVIIKSILENFMIDNLLSSDSYSQNIHFYVIQEYLKQIDINILNEKRDIILNFKTTKYYLDLNNVRSNEYLKNTFNYILNNVNNKIFDILKYAVLFDGKLKEYYVAIGIKFLENTENIENMLLDDLTSNDNRNGNIDKYTLIENTDTLKFVLSLNNYSNKLIFNELKLIELSYNKGKYHDLVMYTENILRRKLYYKENILSAIHKSFTVDDSHITLLNYLLIGYYFIDEHTKIKYLQSKYSRVEPIVIFLGFLIEKKYELAYTYYLKNKNKQFKKFIEPKIEEFMNKNKFDMDEEVYSLIEELFEAENKLKTWDLKEVEEKVKGMNDKEIDSLINDECDLFSIGEIQNKYVVCKNKVNVNFCIKNKIMKMKNNIYSNMKDYELDSNGIVLLHFLKDLEILCNEELQVALLIIEERRNFIKNSNLILKLHLYLSEKLDEEKDECVLTFKKNILLSQISYEIKKKNYEEADKLISLALSFEYFDSIYYSSILLYKNNKKDCAINKIKEITDKNFVKKETKYYFKALSKKSSFINNRNEYKNNIEELDNHIKLLLTSSKKQDQINNNSQTNEQITNIENIIENYEKSSKYTFINKSLEGMCYNYAKYLENNKNYFQSIYFYKKCLKYGLKHINEIIPKILHLFCEEMDVNKIYIDDKEKEDIHRKLHNQKIEEAKRTNIVYSHSNCPACSCKDNNIYFYLLSIYDLYYVVKTKDLLLFFHQILIKLNHKNNVISNEINKLLELLYRYNLSFSIWNSLSFINNKKSEIKSKINKLINTCIETEGINGHEIYNGIINFSHDLASIAKKNIKTSTTLSKSFREIHRKYKEIPNIIIPVKDYTIKLYKIEDGIYVYNSLQSPKSIILVGEDGVKYSFLCKANDNLKKDMRVLEVCNMLNRINTKNYIRTYSVIPFDESTGIIGMIKNLTSIKNIFVEYYGDLNRILVKHNKNNILGLENYKKLVDKYPAILNKYFLNTFIDGYNYITGRNNYCKTYALMCIVGWFMGLGDRHCENINLDLNGDVVHVDLNCIFDKGKRLKVKERVPFRLTKNIIDGLGIEGADSKFKNILNESLTFLKSNKSIIISNMLSFVYDPTTNNPKSVIDELKNKLQLEIADELIEEAVDDNNLANMYIGWCSFV</sequence>
<dbReference type="Proteomes" id="UP000014978">
    <property type="component" value="Unassembled WGS sequence"/>
</dbReference>
<dbReference type="Gene3D" id="1.10.1070.11">
    <property type="entry name" value="Phosphatidylinositol 3-/4-kinase, catalytic domain"/>
    <property type="match status" value="1"/>
</dbReference>
<evidence type="ECO:0000256" key="1">
    <source>
        <dbReference type="ARBA" id="ARBA00004123"/>
    </source>
</evidence>
<evidence type="ECO:0000259" key="7">
    <source>
        <dbReference type="PROSITE" id="PS51190"/>
    </source>
</evidence>
<dbReference type="GO" id="GO:0005634">
    <property type="term" value="C:nucleus"/>
    <property type="evidence" value="ECO:0007669"/>
    <property type="project" value="UniProtKB-SubCell"/>
</dbReference>
<organism evidence="8 9">
    <name type="scientific">Spraguea lophii (strain 42_110)</name>
    <name type="common">Microsporidian parasite</name>
    <dbReference type="NCBI Taxonomy" id="1358809"/>
    <lineage>
        <taxon>Eukaryota</taxon>
        <taxon>Fungi</taxon>
        <taxon>Fungi incertae sedis</taxon>
        <taxon>Microsporidia</taxon>
        <taxon>Spragueidae</taxon>
        <taxon>Spraguea</taxon>
    </lineage>
</organism>
<evidence type="ECO:0000256" key="3">
    <source>
        <dbReference type="ARBA" id="ARBA00022763"/>
    </source>
</evidence>
<dbReference type="InterPro" id="IPR000403">
    <property type="entry name" value="PI3/4_kinase_cat_dom"/>
</dbReference>
<dbReference type="GO" id="GO:0004674">
    <property type="term" value="F:protein serine/threonine kinase activity"/>
    <property type="evidence" value="ECO:0007669"/>
    <property type="project" value="UniProtKB-KW"/>
</dbReference>
<dbReference type="PROSITE" id="PS50290">
    <property type="entry name" value="PI3_4_KINASE_3"/>
    <property type="match status" value="1"/>
</dbReference>
<dbReference type="OrthoDB" id="381190at2759"/>
<keyword evidence="5" id="KW-0175">Coiled coil</keyword>
<dbReference type="PANTHER" id="PTHR11139">
    <property type="entry name" value="ATAXIA TELANGIECTASIA MUTATED ATM -RELATED"/>
    <property type="match status" value="1"/>
</dbReference>
<dbReference type="GO" id="GO:0006281">
    <property type="term" value="P:DNA repair"/>
    <property type="evidence" value="ECO:0007669"/>
    <property type="project" value="TreeGrafter"/>
</dbReference>
<dbReference type="SUPFAM" id="SSF56112">
    <property type="entry name" value="Protein kinase-like (PK-like)"/>
    <property type="match status" value="1"/>
</dbReference>
<proteinExistence type="predicted"/>
<dbReference type="PROSITE" id="PS51190">
    <property type="entry name" value="FATC"/>
    <property type="match status" value="1"/>
</dbReference>
<dbReference type="EMBL" id="ATCN01000125">
    <property type="protein sequence ID" value="EPR79758.1"/>
    <property type="molecule type" value="Genomic_DNA"/>
</dbReference>
<evidence type="ECO:0000256" key="2">
    <source>
        <dbReference type="ARBA" id="ARBA00022527"/>
    </source>
</evidence>
<dbReference type="Pfam" id="PF00454">
    <property type="entry name" value="PI3_PI4_kinase"/>
    <property type="match status" value="1"/>
</dbReference>
<dbReference type="InterPro" id="IPR003152">
    <property type="entry name" value="FATC_dom"/>
</dbReference>
<comment type="subcellular location">
    <subcellularLocation>
        <location evidence="1">Nucleus</location>
    </subcellularLocation>
</comment>
<keyword evidence="3" id="KW-0227">DNA damage</keyword>
<dbReference type="InterPro" id="IPR036940">
    <property type="entry name" value="PI3/4_kinase_cat_sf"/>
</dbReference>
<reference evidence="9" key="1">
    <citation type="journal article" date="2013" name="PLoS Genet.">
        <title>The genome of Spraguea lophii and the basis of host-microsporidian interactions.</title>
        <authorList>
            <person name="Campbell S.E."/>
            <person name="Williams T.A."/>
            <person name="Yousuf A."/>
            <person name="Soanes D.M."/>
            <person name="Paszkiewicz K.H."/>
            <person name="Williams B.A.P."/>
        </authorList>
    </citation>
    <scope>NUCLEOTIDE SEQUENCE [LARGE SCALE GENOMIC DNA]</scope>
    <source>
        <strain evidence="9">42_110</strain>
    </source>
</reference>
<dbReference type="GO" id="GO:0005694">
    <property type="term" value="C:chromosome"/>
    <property type="evidence" value="ECO:0007669"/>
    <property type="project" value="TreeGrafter"/>
</dbReference>